<dbReference type="SUPFAM" id="SSF56988">
    <property type="entry name" value="Anthrax protective antigen"/>
    <property type="match status" value="1"/>
</dbReference>
<dbReference type="Gene3D" id="3.90.182.10">
    <property type="entry name" value="Toxin - Anthrax Protective Antigen,domain 1"/>
    <property type="match status" value="1"/>
</dbReference>
<dbReference type="SMART" id="SM00758">
    <property type="entry name" value="PA14"/>
    <property type="match status" value="1"/>
</dbReference>
<evidence type="ECO:0000259" key="1">
    <source>
        <dbReference type="PROSITE" id="PS51820"/>
    </source>
</evidence>
<dbReference type="Pfam" id="PF20601">
    <property type="entry name" value="DUF6797"/>
    <property type="match status" value="1"/>
</dbReference>
<gene>
    <name evidence="2" type="ORF">METZ01_LOCUS246984</name>
</gene>
<reference evidence="2" key="1">
    <citation type="submission" date="2018-05" db="EMBL/GenBank/DDBJ databases">
        <authorList>
            <person name="Lanie J.A."/>
            <person name="Ng W.-L."/>
            <person name="Kazmierczak K.M."/>
            <person name="Andrzejewski T.M."/>
            <person name="Davidsen T.M."/>
            <person name="Wayne K.J."/>
            <person name="Tettelin H."/>
            <person name="Glass J.I."/>
            <person name="Rusch D."/>
            <person name="Podicherti R."/>
            <person name="Tsui H.-C.T."/>
            <person name="Winkler M.E."/>
        </authorList>
    </citation>
    <scope>NUCLEOTIDE SEQUENCE</scope>
</reference>
<dbReference type="InterPro" id="IPR037524">
    <property type="entry name" value="PA14/GLEYA"/>
</dbReference>
<name>A0A382I3A1_9ZZZZ</name>
<dbReference type="InterPro" id="IPR046476">
    <property type="entry name" value="DUF6797"/>
</dbReference>
<dbReference type="SUPFAM" id="SSF46626">
    <property type="entry name" value="Cytochrome c"/>
    <property type="match status" value="1"/>
</dbReference>
<feature type="non-terminal residue" evidence="2">
    <location>
        <position position="1"/>
    </location>
</feature>
<proteinExistence type="predicted"/>
<evidence type="ECO:0000313" key="2">
    <source>
        <dbReference type="EMBL" id="SVB94130.1"/>
    </source>
</evidence>
<organism evidence="2">
    <name type="scientific">marine metagenome</name>
    <dbReference type="NCBI Taxonomy" id="408172"/>
    <lineage>
        <taxon>unclassified sequences</taxon>
        <taxon>metagenomes</taxon>
        <taxon>ecological metagenomes</taxon>
    </lineage>
</organism>
<dbReference type="GO" id="GO:0020037">
    <property type="term" value="F:heme binding"/>
    <property type="evidence" value="ECO:0007669"/>
    <property type="project" value="InterPro"/>
</dbReference>
<dbReference type="InterPro" id="IPR036909">
    <property type="entry name" value="Cyt_c-like_dom_sf"/>
</dbReference>
<dbReference type="InterPro" id="IPR011658">
    <property type="entry name" value="PA14_dom"/>
</dbReference>
<sequence length="433" mass="46721">EAYFIESVRKPIDKVVKSAAAPMPPPPAVNDEEMKALIAYVKSLSEGTAPAAVNGIVAKGALQKFRYRVYNGSWGKLPDFEKLKPVKTGEAKSGIADTNFSKKRDNFGLVIEGELEIKKKGKYTFNLASDDGSRLLVNGKVVVNNDGIHGVVNKSGSVNLGAGVALVRIEFFEKGGGEHLSLDMSGPGIKKLQLARNTAPQGGGGKTSSGNPILPANNEAVMYRNFIAGASPRGIGVGYPEFVNVCFDANALNFVMLWHGAFMDGAKHWNGRGQGFQPPAGHYLINLKRAQAIAQLPDAKAPWPELKLGNNDDDRAKGLRFRGYKLVEGRRPVFKYTAGNTVIEDYVIPEAAALPSFTRQLTLTGSGKYYYLAGTDADIKKVGNSWKVGKLKLTIDSPDAPILRDGSGGKELIVPIDVKGKAIIRTKHEWDLN</sequence>
<dbReference type="Pfam" id="PF07691">
    <property type="entry name" value="PA14"/>
    <property type="match status" value="1"/>
</dbReference>
<dbReference type="EMBL" id="UINC01064960">
    <property type="protein sequence ID" value="SVB94130.1"/>
    <property type="molecule type" value="Genomic_DNA"/>
</dbReference>
<dbReference type="GO" id="GO:0009055">
    <property type="term" value="F:electron transfer activity"/>
    <property type="evidence" value="ECO:0007669"/>
    <property type="project" value="InterPro"/>
</dbReference>
<accession>A0A382I3A1</accession>
<protein>
    <recommendedName>
        <fullName evidence="1">PA14 domain-containing protein</fullName>
    </recommendedName>
</protein>
<dbReference type="PROSITE" id="PS51820">
    <property type="entry name" value="PA14"/>
    <property type="match status" value="1"/>
</dbReference>
<dbReference type="AlphaFoldDB" id="A0A382I3A1"/>
<feature type="domain" description="PA14" evidence="1">
    <location>
        <begin position="60"/>
        <end position="199"/>
    </location>
</feature>